<accession>A0A255YXB8</accession>
<evidence type="ECO:0000313" key="3">
    <source>
        <dbReference type="Proteomes" id="UP000216991"/>
    </source>
</evidence>
<evidence type="ECO:0008006" key="4">
    <source>
        <dbReference type="Google" id="ProtNLM"/>
    </source>
</evidence>
<dbReference type="Proteomes" id="UP000216991">
    <property type="component" value="Unassembled WGS sequence"/>
</dbReference>
<evidence type="ECO:0000256" key="1">
    <source>
        <dbReference type="ARBA" id="ARBA00008791"/>
    </source>
</evidence>
<comment type="similarity">
    <text evidence="1">Belongs to the universal stress protein A family.</text>
</comment>
<proteinExistence type="inferred from homology"/>
<dbReference type="Gene3D" id="3.40.50.12370">
    <property type="match status" value="1"/>
</dbReference>
<dbReference type="AlphaFoldDB" id="A0A255YXB8"/>
<evidence type="ECO:0000313" key="2">
    <source>
        <dbReference type="EMBL" id="OYQ33883.1"/>
    </source>
</evidence>
<organism evidence="2 3">
    <name type="scientific">Sandarakinorhabdus cyanobacteriorum</name>
    <dbReference type="NCBI Taxonomy" id="1981098"/>
    <lineage>
        <taxon>Bacteria</taxon>
        <taxon>Pseudomonadati</taxon>
        <taxon>Pseudomonadota</taxon>
        <taxon>Alphaproteobacteria</taxon>
        <taxon>Sphingomonadales</taxon>
        <taxon>Sphingosinicellaceae</taxon>
        <taxon>Sandarakinorhabdus</taxon>
    </lineage>
</organism>
<dbReference type="RefSeq" id="WP_094472685.1">
    <property type="nucleotide sequence ID" value="NZ_NOXT01000074.1"/>
</dbReference>
<dbReference type="CDD" id="cd00293">
    <property type="entry name" value="USP-like"/>
    <property type="match status" value="1"/>
</dbReference>
<dbReference type="PANTHER" id="PTHR46268">
    <property type="entry name" value="STRESS RESPONSE PROTEIN NHAX"/>
    <property type="match status" value="1"/>
</dbReference>
<dbReference type="PANTHER" id="PTHR46268:SF15">
    <property type="entry name" value="UNIVERSAL STRESS PROTEIN HP_0031"/>
    <property type="match status" value="1"/>
</dbReference>
<dbReference type="SUPFAM" id="SSF52402">
    <property type="entry name" value="Adenine nucleotide alpha hydrolases-like"/>
    <property type="match status" value="2"/>
</dbReference>
<keyword evidence="3" id="KW-1185">Reference proteome</keyword>
<name>A0A255YXB8_9SPHN</name>
<gene>
    <name evidence="2" type="ORF">CHU93_02890</name>
</gene>
<reference evidence="2 3" key="1">
    <citation type="submission" date="2017-07" db="EMBL/GenBank/DDBJ databases">
        <title>Sandarakinorhabdus cyanobacteriorum sp. nov., a novel bacterium isolated from cyanobacterial aggregates in a eutrophic lake.</title>
        <authorList>
            <person name="Cai H."/>
        </authorList>
    </citation>
    <scope>NUCLEOTIDE SEQUENCE [LARGE SCALE GENOMIC DNA]</scope>
    <source>
        <strain evidence="2 3">TH057</strain>
    </source>
</reference>
<sequence>MKNLLLHIHDDDDLPTRLALAVDLARQMGSHIACVQVTPVEAYASDPYGGMLGMAALIDTIHDQDKALRLATEAQLQAADISWDWHSFDGNVVENLIDRSLLADVLIVSQPGQTVRRTRRQPMAIVGDLVIHVPCPVLMVPQGCEALDLAGPAMIAWNGSAEAAHAMRLGLPLLRRASAVHLVEVSDDAPGLSAHEARTWLTRHGIAVDLHEWPAKGRRVSVALQHAAAELSAHYLVMGAYGHSRLRETVLGGVTKELIASAGLPMLMAH</sequence>
<protein>
    <recommendedName>
        <fullName evidence="4">UspA domain-containing protein</fullName>
    </recommendedName>
</protein>
<dbReference type="EMBL" id="NOXT01000074">
    <property type="protein sequence ID" value="OYQ33883.1"/>
    <property type="molecule type" value="Genomic_DNA"/>
</dbReference>
<comment type="caution">
    <text evidence="2">The sequence shown here is derived from an EMBL/GenBank/DDBJ whole genome shotgun (WGS) entry which is preliminary data.</text>
</comment>